<dbReference type="Pfam" id="PF13545">
    <property type="entry name" value="HTH_Crp_2"/>
    <property type="match status" value="1"/>
</dbReference>
<dbReference type="InterPro" id="IPR036390">
    <property type="entry name" value="WH_DNA-bd_sf"/>
</dbReference>
<dbReference type="PROSITE" id="PS51063">
    <property type="entry name" value="HTH_CRP_2"/>
    <property type="match status" value="1"/>
</dbReference>
<name>X1KZ84_9ZZZZ</name>
<sequence>MLSAKLGSTLPFTRQEIAEMVGTTTETAIRVMSNLKDRGIIRSVRGKVIILDEEKLRLLSEGPPRV</sequence>
<dbReference type="Gene3D" id="1.10.10.10">
    <property type="entry name" value="Winged helix-like DNA-binding domain superfamily/Winged helix DNA-binding domain"/>
    <property type="match status" value="1"/>
</dbReference>
<evidence type="ECO:0000259" key="1">
    <source>
        <dbReference type="PROSITE" id="PS51063"/>
    </source>
</evidence>
<dbReference type="EMBL" id="BARU01042663">
    <property type="protein sequence ID" value="GAH87273.1"/>
    <property type="molecule type" value="Genomic_DNA"/>
</dbReference>
<protein>
    <recommendedName>
        <fullName evidence="1">HTH crp-type domain-containing protein</fullName>
    </recommendedName>
</protein>
<accession>X1KZ84</accession>
<proteinExistence type="predicted"/>
<comment type="caution">
    <text evidence="2">The sequence shown here is derived from an EMBL/GenBank/DDBJ whole genome shotgun (WGS) entry which is preliminary data.</text>
</comment>
<organism evidence="2">
    <name type="scientific">marine sediment metagenome</name>
    <dbReference type="NCBI Taxonomy" id="412755"/>
    <lineage>
        <taxon>unclassified sequences</taxon>
        <taxon>metagenomes</taxon>
        <taxon>ecological metagenomes</taxon>
    </lineage>
</organism>
<dbReference type="SUPFAM" id="SSF46785">
    <property type="entry name" value="Winged helix' DNA-binding domain"/>
    <property type="match status" value="1"/>
</dbReference>
<dbReference type="SMART" id="SM00419">
    <property type="entry name" value="HTH_CRP"/>
    <property type="match status" value="1"/>
</dbReference>
<dbReference type="GO" id="GO:0006355">
    <property type="term" value="P:regulation of DNA-templated transcription"/>
    <property type="evidence" value="ECO:0007669"/>
    <property type="project" value="InterPro"/>
</dbReference>
<evidence type="ECO:0000313" key="2">
    <source>
        <dbReference type="EMBL" id="GAH87273.1"/>
    </source>
</evidence>
<dbReference type="InterPro" id="IPR036388">
    <property type="entry name" value="WH-like_DNA-bd_sf"/>
</dbReference>
<reference evidence="2" key="1">
    <citation type="journal article" date="2014" name="Front. Microbiol.">
        <title>High frequency of phylogenetically diverse reductive dehalogenase-homologous genes in deep subseafloor sedimentary metagenomes.</title>
        <authorList>
            <person name="Kawai M."/>
            <person name="Futagami T."/>
            <person name="Toyoda A."/>
            <person name="Takaki Y."/>
            <person name="Nishi S."/>
            <person name="Hori S."/>
            <person name="Arai W."/>
            <person name="Tsubouchi T."/>
            <person name="Morono Y."/>
            <person name="Uchiyama I."/>
            <person name="Ito T."/>
            <person name="Fujiyama A."/>
            <person name="Inagaki F."/>
            <person name="Takami H."/>
        </authorList>
    </citation>
    <scope>NUCLEOTIDE SEQUENCE</scope>
    <source>
        <strain evidence="2">Expedition CK06-06</strain>
    </source>
</reference>
<feature type="domain" description="HTH crp-type" evidence="1">
    <location>
        <begin position="1"/>
        <end position="54"/>
    </location>
</feature>
<dbReference type="PRINTS" id="PR00034">
    <property type="entry name" value="HTHCRP"/>
</dbReference>
<gene>
    <name evidence="2" type="ORF">S03H2_65511</name>
</gene>
<dbReference type="InterPro" id="IPR012318">
    <property type="entry name" value="HTH_CRP"/>
</dbReference>
<dbReference type="AlphaFoldDB" id="X1KZ84"/>
<dbReference type="GO" id="GO:0003677">
    <property type="term" value="F:DNA binding"/>
    <property type="evidence" value="ECO:0007669"/>
    <property type="project" value="InterPro"/>
</dbReference>